<dbReference type="Proteomes" id="UP001597097">
    <property type="component" value="Unassembled WGS sequence"/>
</dbReference>
<protein>
    <recommendedName>
        <fullName evidence="4">Polyketide cyclase / dehydrase and lipid transport</fullName>
    </recommendedName>
</protein>
<accession>A0ABW4GP93</accession>
<dbReference type="RefSeq" id="WP_219528285.1">
    <property type="nucleotide sequence ID" value="NZ_JAHKRM010000004.1"/>
</dbReference>
<evidence type="ECO:0008006" key="4">
    <source>
        <dbReference type="Google" id="ProtNLM"/>
    </source>
</evidence>
<keyword evidence="1" id="KW-0732">Signal</keyword>
<feature type="signal peptide" evidence="1">
    <location>
        <begin position="1"/>
        <end position="26"/>
    </location>
</feature>
<proteinExistence type="predicted"/>
<dbReference type="EMBL" id="JBHUCM010000043">
    <property type="protein sequence ID" value="MFD1544204.1"/>
    <property type="molecule type" value="Genomic_DNA"/>
</dbReference>
<keyword evidence="3" id="KW-1185">Reference proteome</keyword>
<sequence length="211" mass="23362">MRRLLRLLTAPLLTATLVLTGAPAHADTDPALATQWQLAWDTYRFYEHLTGPLPVDGRTAATRDLSIDIDAPIDHVFAAYSDINHHIGLHPFLKRVATHADYLQDGLRHVNFTAVEDVPVADGVPVTVNTHAQQRIHAADHFYETDTWTMPNVVTHQVIVFTDLGGGHTRVTEHLTFEANVLLIDFTVTNGVSSHQQTQVALKEAIESGRL</sequence>
<comment type="caution">
    <text evidence="2">The sequence shown here is derived from an EMBL/GenBank/DDBJ whole genome shotgun (WGS) entry which is preliminary data.</text>
</comment>
<evidence type="ECO:0000256" key="1">
    <source>
        <dbReference type="SAM" id="SignalP"/>
    </source>
</evidence>
<gene>
    <name evidence="2" type="ORF">ACFSJ0_44680</name>
</gene>
<evidence type="ECO:0000313" key="2">
    <source>
        <dbReference type="EMBL" id="MFD1544204.1"/>
    </source>
</evidence>
<name>A0ABW4GP93_9ACTN</name>
<evidence type="ECO:0000313" key="3">
    <source>
        <dbReference type="Proteomes" id="UP001597097"/>
    </source>
</evidence>
<feature type="chain" id="PRO_5047344447" description="Polyketide cyclase / dehydrase and lipid transport" evidence="1">
    <location>
        <begin position="27"/>
        <end position="211"/>
    </location>
</feature>
<reference evidence="3" key="1">
    <citation type="journal article" date="2019" name="Int. J. Syst. Evol. Microbiol.">
        <title>The Global Catalogue of Microorganisms (GCM) 10K type strain sequencing project: providing services to taxonomists for standard genome sequencing and annotation.</title>
        <authorList>
            <consortium name="The Broad Institute Genomics Platform"/>
            <consortium name="The Broad Institute Genome Sequencing Center for Infectious Disease"/>
            <person name="Wu L."/>
            <person name="Ma J."/>
        </authorList>
    </citation>
    <scope>NUCLEOTIDE SEQUENCE [LARGE SCALE GENOMIC DNA]</scope>
    <source>
        <strain evidence="3">CGMCC 1.15399</strain>
    </source>
</reference>
<organism evidence="2 3">
    <name type="scientific">Nonomuraea guangzhouensis</name>
    <dbReference type="NCBI Taxonomy" id="1291555"/>
    <lineage>
        <taxon>Bacteria</taxon>
        <taxon>Bacillati</taxon>
        <taxon>Actinomycetota</taxon>
        <taxon>Actinomycetes</taxon>
        <taxon>Streptosporangiales</taxon>
        <taxon>Streptosporangiaceae</taxon>
        <taxon>Nonomuraea</taxon>
    </lineage>
</organism>